<reference evidence="7 8" key="1">
    <citation type="journal article" date="2010" name="Nature">
        <title>The Ectocarpus genome and the independent evolution of multicellularity in brown algae.</title>
        <authorList>
            <person name="Cock J.M."/>
            <person name="Sterck L."/>
            <person name="Rouze P."/>
            <person name="Scornet D."/>
            <person name="Allen A.E."/>
            <person name="Amoutzias G."/>
            <person name="Anthouard V."/>
            <person name="Artiguenave F."/>
            <person name="Aury J.M."/>
            <person name="Badger J.H."/>
            <person name="Beszteri B."/>
            <person name="Billiau K."/>
            <person name="Bonnet E."/>
            <person name="Bothwell J.H."/>
            <person name="Bowler C."/>
            <person name="Boyen C."/>
            <person name="Brownlee C."/>
            <person name="Carrano C.J."/>
            <person name="Charrier B."/>
            <person name="Cho G.Y."/>
            <person name="Coelho S.M."/>
            <person name="Collen J."/>
            <person name="Corre E."/>
            <person name="Da Silva C."/>
            <person name="Delage L."/>
            <person name="Delaroque N."/>
            <person name="Dittami S.M."/>
            <person name="Doulbeau S."/>
            <person name="Elias M."/>
            <person name="Farnham G."/>
            <person name="Gachon C.M."/>
            <person name="Gschloessl B."/>
            <person name="Heesch S."/>
            <person name="Jabbari K."/>
            <person name="Jubin C."/>
            <person name="Kawai H."/>
            <person name="Kimura K."/>
            <person name="Kloareg B."/>
            <person name="Kupper F.C."/>
            <person name="Lang D."/>
            <person name="Le Bail A."/>
            <person name="Leblanc C."/>
            <person name="Lerouge P."/>
            <person name="Lohr M."/>
            <person name="Lopez P.J."/>
            <person name="Martens C."/>
            <person name="Maumus F."/>
            <person name="Michel G."/>
            <person name="Miranda-Saavedra D."/>
            <person name="Morales J."/>
            <person name="Moreau H."/>
            <person name="Motomura T."/>
            <person name="Nagasato C."/>
            <person name="Napoli C.A."/>
            <person name="Nelson D.R."/>
            <person name="Nyvall-Collen P."/>
            <person name="Peters A.F."/>
            <person name="Pommier C."/>
            <person name="Potin P."/>
            <person name="Poulain J."/>
            <person name="Quesneville H."/>
            <person name="Read B."/>
            <person name="Rensing S.A."/>
            <person name="Ritter A."/>
            <person name="Rousvoal S."/>
            <person name="Samanta M."/>
            <person name="Samson G."/>
            <person name="Schroeder D.C."/>
            <person name="Segurens B."/>
            <person name="Strittmatter M."/>
            <person name="Tonon T."/>
            <person name="Tregear J.W."/>
            <person name="Valentin K."/>
            <person name="von Dassow P."/>
            <person name="Yamagishi T."/>
            <person name="Van de Peer Y."/>
            <person name="Wincker P."/>
        </authorList>
    </citation>
    <scope>NUCLEOTIDE SEQUENCE [LARGE SCALE GENOMIC DNA]</scope>
    <source>
        <strain evidence="8">Ec32 / CCAP1310/4</strain>
    </source>
</reference>
<dbReference type="InterPro" id="IPR036612">
    <property type="entry name" value="KH_dom_type_1_sf"/>
</dbReference>
<dbReference type="PROSITE" id="PS50089">
    <property type="entry name" value="ZF_RING_2"/>
    <property type="match status" value="1"/>
</dbReference>
<evidence type="ECO:0000313" key="7">
    <source>
        <dbReference type="EMBL" id="CBJ26354.1"/>
    </source>
</evidence>
<dbReference type="Gene3D" id="3.30.1370.10">
    <property type="entry name" value="K Homology domain, type 1"/>
    <property type="match status" value="1"/>
</dbReference>
<keyword evidence="2" id="KW-0694">RNA-binding</keyword>
<dbReference type="Gene3D" id="3.30.40.10">
    <property type="entry name" value="Zinc/RING finger domain, C3HC4 (zinc finger)"/>
    <property type="match status" value="1"/>
</dbReference>
<feature type="compositionally biased region" description="Pro residues" evidence="4">
    <location>
        <begin position="20"/>
        <end position="30"/>
    </location>
</feature>
<dbReference type="SMART" id="SM00456">
    <property type="entry name" value="WW"/>
    <property type="match status" value="1"/>
</dbReference>
<evidence type="ECO:0000259" key="6">
    <source>
        <dbReference type="PROSITE" id="PS50089"/>
    </source>
</evidence>
<feature type="compositionally biased region" description="Basic and acidic residues" evidence="4">
    <location>
        <begin position="594"/>
        <end position="611"/>
    </location>
</feature>
<keyword evidence="8" id="KW-1185">Reference proteome</keyword>
<dbReference type="GO" id="GO:0008270">
    <property type="term" value="F:zinc ion binding"/>
    <property type="evidence" value="ECO:0007669"/>
    <property type="project" value="UniProtKB-KW"/>
</dbReference>
<comment type="similarity">
    <text evidence="1">Belongs to the BicC family.</text>
</comment>
<dbReference type="PROSITE" id="PS50020">
    <property type="entry name" value="WW_DOMAIN_2"/>
    <property type="match status" value="1"/>
</dbReference>
<evidence type="ECO:0000256" key="1">
    <source>
        <dbReference type="ARBA" id="ARBA00007662"/>
    </source>
</evidence>
<feature type="region of interest" description="Disordered" evidence="4">
    <location>
        <begin position="732"/>
        <end position="760"/>
    </location>
</feature>
<feature type="compositionally biased region" description="Low complexity" evidence="4">
    <location>
        <begin position="233"/>
        <end position="246"/>
    </location>
</feature>
<dbReference type="InterPro" id="IPR001841">
    <property type="entry name" value="Znf_RING"/>
</dbReference>
<evidence type="ECO:0000259" key="5">
    <source>
        <dbReference type="PROSITE" id="PS50020"/>
    </source>
</evidence>
<proteinExistence type="inferred from homology"/>
<dbReference type="Pfam" id="PF00536">
    <property type="entry name" value="SAM_1"/>
    <property type="match status" value="1"/>
</dbReference>
<evidence type="ECO:0000256" key="3">
    <source>
        <dbReference type="PROSITE-ProRule" id="PRU00175"/>
    </source>
</evidence>
<dbReference type="CDD" id="cd00105">
    <property type="entry name" value="KH-I"/>
    <property type="match status" value="1"/>
</dbReference>
<evidence type="ECO:0000256" key="4">
    <source>
        <dbReference type="SAM" id="MobiDB-lite"/>
    </source>
</evidence>
<dbReference type="InterPro" id="IPR004087">
    <property type="entry name" value="KH_dom"/>
</dbReference>
<feature type="region of interest" description="Disordered" evidence="4">
    <location>
        <begin position="1"/>
        <end position="43"/>
    </location>
</feature>
<dbReference type="InterPro" id="IPR001202">
    <property type="entry name" value="WW_dom"/>
</dbReference>
<feature type="domain" description="WW" evidence="5">
    <location>
        <begin position="189"/>
        <end position="224"/>
    </location>
</feature>
<dbReference type="InParanoid" id="D7FX21"/>
<dbReference type="InterPro" id="IPR013761">
    <property type="entry name" value="SAM/pointed_sf"/>
</dbReference>
<feature type="compositionally biased region" description="Low complexity" evidence="4">
    <location>
        <begin position="254"/>
        <end position="266"/>
    </location>
</feature>
<dbReference type="Gene3D" id="1.10.150.50">
    <property type="entry name" value="Transcription Factor, Ets-1"/>
    <property type="match status" value="1"/>
</dbReference>
<feature type="region of interest" description="Disordered" evidence="4">
    <location>
        <begin position="835"/>
        <end position="878"/>
    </location>
</feature>
<organism evidence="7 8">
    <name type="scientific">Ectocarpus siliculosus</name>
    <name type="common">Brown alga</name>
    <name type="synonym">Conferva siliculosa</name>
    <dbReference type="NCBI Taxonomy" id="2880"/>
    <lineage>
        <taxon>Eukaryota</taxon>
        <taxon>Sar</taxon>
        <taxon>Stramenopiles</taxon>
        <taxon>Ochrophyta</taxon>
        <taxon>PX clade</taxon>
        <taxon>Phaeophyceae</taxon>
        <taxon>Ectocarpales</taxon>
        <taxon>Ectocarpaceae</taxon>
        <taxon>Ectocarpus</taxon>
    </lineage>
</organism>
<dbReference type="SMART" id="SM00322">
    <property type="entry name" value="KH"/>
    <property type="match status" value="1"/>
</dbReference>
<dbReference type="CDD" id="cd00201">
    <property type="entry name" value="WW"/>
    <property type="match status" value="1"/>
</dbReference>
<keyword evidence="3" id="KW-0863">Zinc-finger</keyword>
<dbReference type="GO" id="GO:0003723">
    <property type="term" value="F:RNA binding"/>
    <property type="evidence" value="ECO:0007669"/>
    <property type="project" value="UniProtKB-UniRule"/>
</dbReference>
<dbReference type="SUPFAM" id="SSF54791">
    <property type="entry name" value="Eukaryotic type KH-domain (KH-domain type I)"/>
    <property type="match status" value="1"/>
</dbReference>
<feature type="compositionally biased region" description="Basic and acidic residues" evidence="4">
    <location>
        <begin position="562"/>
        <end position="572"/>
    </location>
</feature>
<sequence>MARTNTSTPVPHAAEALQTKPPPAAIPQPTKPAAAGVAESAISSRGALEEKVPAGAAGHGEGVWGAAVGESADESSLLGASVLRMLEQARKALGGGGQGGRRLPVEHVREVVAMWEEEEEEEEKGGGLARGRRSTLRGVTSVETVRALFYGWVESDVVDLYHGGSEDVRQTLKQCREAMEQVVANEHAASAAGAWTMYTSPDHDNRPYWHNAQNNETTWENPFEQQQRRLREVQQAQAQPRGAPAAAGGGAEGGAESSSSASTTVSQLAKDIDSMAASWKAGGFNHDRFTSWMGRALRTRSEIRTRREEGKSGGGLPKFSAPVQDSPRGATNDVRGPLAAWPGSSVATREAVQVPQAGAAAAAAAAAAVGEDRREMAGAAAASGGAAARGADGGGAAAGGAVSVARAAVRSSDIPRAATGREQQVPWPAAVETKKVPAVEAAGLKTVGQETAAAAAVAKKPTAAKATEQPPQQQQLLKTGASAGKKEVGAAAAGAVGVATLEAQMADLQAAEERQQAAKAKKAARRAEEAAEREDRETQEAVARKEAAARRREATAAGAARSKAEAAARETARIAEAKAATEARVMAAVAAQAKAEKDAKEAAKKTAKESADLQQANRAKRQERAKAVADAKAANEARAAEKAQREEKEAAAAAAATAAAAAATGPAMRGGGVGGGGALLADMSLEVRLKKAIDSGNTLAVQSIYDEADQTPGASMKKIKKKCQRYLNKKAGEDQKLQQASQPAPVRGAGAGAAAAQAAAAQRPTQHDMFCPNNIAPQLIGKQGQTVNKLMKDSRAKIVVKPYPDRSGNDVIITGTPNAVKTAKRLVEEFYRSKGCQPSALPPPSSAVAARKAEGARARPAQPVTGGPGGGGGGGAAPVVVEDGAWGGELRQLLRVAGCEHHLERFREDQLDGEVLLMMDRRDFERMGVTEGEQIRILNALKGSGGGGMDDDDEDSDGLDPDHPDTCKICLDALVDILFLPCAHQCTCSRCGSAYEGKPCILCRRVVDKVQRVIKLRG</sequence>
<dbReference type="Pfam" id="PF00013">
    <property type="entry name" value="KH_1"/>
    <property type="match status" value="1"/>
</dbReference>
<feature type="region of interest" description="Disordered" evidence="4">
    <location>
        <begin position="510"/>
        <end position="572"/>
    </location>
</feature>
<dbReference type="Gene3D" id="2.20.70.10">
    <property type="match status" value="1"/>
</dbReference>
<dbReference type="Pfam" id="PF13920">
    <property type="entry name" value="zf-C3HC4_3"/>
    <property type="match status" value="1"/>
</dbReference>
<dbReference type="OrthoDB" id="10027144at2759"/>
<feature type="region of interest" description="Disordered" evidence="4">
    <location>
        <begin position="223"/>
        <end position="266"/>
    </location>
</feature>
<dbReference type="SUPFAM" id="SSF47769">
    <property type="entry name" value="SAM/Pointed domain"/>
    <property type="match status" value="1"/>
</dbReference>
<dbReference type="InterPro" id="IPR036020">
    <property type="entry name" value="WW_dom_sf"/>
</dbReference>
<dbReference type="PROSITE" id="PS50084">
    <property type="entry name" value="KH_TYPE_1"/>
    <property type="match status" value="1"/>
</dbReference>
<feature type="compositionally biased region" description="Basic and acidic residues" evidence="4">
    <location>
        <begin position="300"/>
        <end position="311"/>
    </location>
</feature>
<dbReference type="AlphaFoldDB" id="D7FX21"/>
<dbReference type="InterPro" id="IPR013083">
    <property type="entry name" value="Znf_RING/FYVE/PHD"/>
</dbReference>
<feature type="region of interest" description="Disordered" evidence="4">
    <location>
        <begin position="300"/>
        <end position="337"/>
    </location>
</feature>
<accession>D7FX21</accession>
<gene>
    <name evidence="7" type="ORF">Esi_0032_0056</name>
</gene>
<feature type="region of interest" description="Disordered" evidence="4">
    <location>
        <begin position="461"/>
        <end position="484"/>
    </location>
</feature>
<dbReference type="STRING" id="2880.D7FX21"/>
<evidence type="ECO:0000313" key="8">
    <source>
        <dbReference type="Proteomes" id="UP000002630"/>
    </source>
</evidence>
<dbReference type="EMBL" id="FN648509">
    <property type="protein sequence ID" value="CBJ26354.1"/>
    <property type="molecule type" value="Genomic_DNA"/>
</dbReference>
<keyword evidence="3" id="KW-0862">Zinc</keyword>
<feature type="region of interest" description="Disordered" evidence="4">
    <location>
        <begin position="585"/>
        <end position="648"/>
    </location>
</feature>
<dbReference type="EMBL" id="FN649729">
    <property type="protein sequence ID" value="CBJ26354.1"/>
    <property type="molecule type" value="Genomic_DNA"/>
</dbReference>
<evidence type="ECO:0000256" key="2">
    <source>
        <dbReference type="PROSITE-ProRule" id="PRU00117"/>
    </source>
</evidence>
<dbReference type="InterPro" id="IPR004088">
    <property type="entry name" value="KH_dom_type_1"/>
</dbReference>
<dbReference type="SUPFAM" id="SSF51045">
    <property type="entry name" value="WW domain"/>
    <property type="match status" value="1"/>
</dbReference>
<keyword evidence="3" id="KW-0479">Metal-binding</keyword>
<dbReference type="InterPro" id="IPR001660">
    <property type="entry name" value="SAM"/>
</dbReference>
<feature type="compositionally biased region" description="Basic and acidic residues" evidence="4">
    <location>
        <begin position="620"/>
        <end position="648"/>
    </location>
</feature>
<feature type="compositionally biased region" description="Basic and acidic residues" evidence="4">
    <location>
        <begin position="525"/>
        <end position="554"/>
    </location>
</feature>
<feature type="compositionally biased region" description="Gly residues" evidence="4">
    <location>
        <begin position="866"/>
        <end position="876"/>
    </location>
</feature>
<name>D7FX21_ECTSI</name>
<dbReference type="Proteomes" id="UP000002630">
    <property type="component" value="Linkage Group LG04"/>
</dbReference>
<protein>
    <submittedName>
        <fullName evidence="7">Uncharacterized protein</fullName>
    </submittedName>
</protein>
<feature type="domain" description="RING-type" evidence="6">
    <location>
        <begin position="967"/>
        <end position="1004"/>
    </location>
</feature>